<dbReference type="PANTHER" id="PTHR38459">
    <property type="entry name" value="PROPHAGE BACTOPRENOL-LINKED GLUCOSE TRANSLOCASE HOMOLOG"/>
    <property type="match status" value="1"/>
</dbReference>
<feature type="transmembrane region" description="Helical" evidence="6">
    <location>
        <begin position="23"/>
        <end position="44"/>
    </location>
</feature>
<evidence type="ECO:0000256" key="2">
    <source>
        <dbReference type="ARBA" id="ARBA00009399"/>
    </source>
</evidence>
<evidence type="ECO:0000259" key="7">
    <source>
        <dbReference type="Pfam" id="PF04138"/>
    </source>
</evidence>
<evidence type="ECO:0000256" key="6">
    <source>
        <dbReference type="SAM" id="Phobius"/>
    </source>
</evidence>
<evidence type="ECO:0000256" key="1">
    <source>
        <dbReference type="ARBA" id="ARBA00004141"/>
    </source>
</evidence>
<comment type="subcellular location">
    <subcellularLocation>
        <location evidence="1">Membrane</location>
        <topology evidence="1">Multi-pass membrane protein</topology>
    </subcellularLocation>
</comment>
<dbReference type="InterPro" id="IPR051401">
    <property type="entry name" value="GtrA_CellWall_Glycosyl"/>
</dbReference>
<sequence>MIRLLCKRVLALISANLERYQQFLLFSIVGISNTIVDFITFWMMYDLLNLHYLISQPVAYGAGVANSYFWNSRVTFQTSSKSKATFLKFVTVNILVLAFTMLCMTALSTFSIIVSKGIATILGVVLNFFLSKLWVFTN</sequence>
<evidence type="ECO:0000313" key="8">
    <source>
        <dbReference type="EMBL" id="WLR41233.1"/>
    </source>
</evidence>
<keyword evidence="5 6" id="KW-0472">Membrane</keyword>
<dbReference type="EMBL" id="CP129013">
    <property type="protein sequence ID" value="WLR41233.1"/>
    <property type="molecule type" value="Genomic_DNA"/>
</dbReference>
<evidence type="ECO:0000256" key="5">
    <source>
        <dbReference type="ARBA" id="ARBA00023136"/>
    </source>
</evidence>
<comment type="similarity">
    <text evidence="2">Belongs to the GtrA family.</text>
</comment>
<reference evidence="8 9" key="1">
    <citation type="submission" date="2023-06" db="EMBL/GenBank/DDBJ databases">
        <title>Five Gram-positive bacteria isolated from mangrove sediments in Shenzhen, Guangdong, China.</title>
        <authorList>
            <person name="Yu S."/>
            <person name="Zheng W."/>
            <person name="Huang Y."/>
        </authorList>
    </citation>
    <scope>NUCLEOTIDE SEQUENCE [LARGE SCALE GENOMIC DNA]</scope>
    <source>
        <strain evidence="8 9">SaN35-3</strain>
    </source>
</reference>
<proteinExistence type="inferred from homology"/>
<feature type="domain" description="GtrA/DPMS transmembrane" evidence="7">
    <location>
        <begin position="26"/>
        <end position="136"/>
    </location>
</feature>
<accession>A0ABY9JRX4</accession>
<keyword evidence="4 6" id="KW-1133">Transmembrane helix</keyword>
<evidence type="ECO:0000313" key="9">
    <source>
        <dbReference type="Proteomes" id="UP001197974"/>
    </source>
</evidence>
<dbReference type="Proteomes" id="UP001197974">
    <property type="component" value="Chromosome"/>
</dbReference>
<gene>
    <name evidence="8" type="ORF">LC087_09785</name>
</gene>
<evidence type="ECO:0000256" key="4">
    <source>
        <dbReference type="ARBA" id="ARBA00022989"/>
    </source>
</evidence>
<dbReference type="PANTHER" id="PTHR38459:SF1">
    <property type="entry name" value="PROPHAGE BACTOPRENOL-LINKED GLUCOSE TRANSLOCASE HOMOLOG"/>
    <property type="match status" value="1"/>
</dbReference>
<organism evidence="8 9">
    <name type="scientific">Bacillus carboniphilus</name>
    <dbReference type="NCBI Taxonomy" id="86663"/>
    <lineage>
        <taxon>Bacteria</taxon>
        <taxon>Bacillati</taxon>
        <taxon>Bacillota</taxon>
        <taxon>Bacilli</taxon>
        <taxon>Bacillales</taxon>
        <taxon>Bacillaceae</taxon>
        <taxon>Bacillus</taxon>
    </lineage>
</organism>
<keyword evidence="9" id="KW-1185">Reference proteome</keyword>
<dbReference type="Pfam" id="PF04138">
    <property type="entry name" value="GtrA_DPMS_TM"/>
    <property type="match status" value="1"/>
</dbReference>
<feature type="transmembrane region" description="Helical" evidence="6">
    <location>
        <begin position="50"/>
        <end position="69"/>
    </location>
</feature>
<evidence type="ECO:0000256" key="3">
    <source>
        <dbReference type="ARBA" id="ARBA00022692"/>
    </source>
</evidence>
<name>A0ABY9JRX4_9BACI</name>
<keyword evidence="3 6" id="KW-0812">Transmembrane</keyword>
<feature type="transmembrane region" description="Helical" evidence="6">
    <location>
        <begin position="90"/>
        <end position="112"/>
    </location>
</feature>
<dbReference type="RefSeq" id="WP_226540190.1">
    <property type="nucleotide sequence ID" value="NZ_CP129013.1"/>
</dbReference>
<dbReference type="InterPro" id="IPR007267">
    <property type="entry name" value="GtrA_DPMS_TM"/>
</dbReference>
<feature type="transmembrane region" description="Helical" evidence="6">
    <location>
        <begin position="118"/>
        <end position="136"/>
    </location>
</feature>
<protein>
    <submittedName>
        <fullName evidence="8">GtrA family protein</fullName>
    </submittedName>
</protein>